<dbReference type="GO" id="GO:0046464">
    <property type="term" value="P:acylglycerol catabolic process"/>
    <property type="evidence" value="ECO:0007669"/>
    <property type="project" value="TreeGrafter"/>
</dbReference>
<dbReference type="PANTHER" id="PTHR43798">
    <property type="entry name" value="MONOACYLGLYCEROL LIPASE"/>
    <property type="match status" value="1"/>
</dbReference>
<name>A0A069NPQ9_9BURK</name>
<dbReference type="RefSeq" id="WP_035969947.1">
    <property type="nucleotide sequence ID" value="NZ_JFHE01000046.1"/>
</dbReference>
<accession>A0A069NPQ9</accession>
<reference evidence="2" key="1">
    <citation type="journal article" date="2014" name="Int. J. Syst. Evol. Microbiol.">
        <title>Complete genome of a new Firmicutes species belonging to the dominant human colonic microbiota ('Ruminococcus bicirculans') reveals two chromosomes and a selective capacity to utilize plant glucans.</title>
        <authorList>
            <consortium name="NISC Comparative Sequencing Program"/>
            <person name="Wegmann U."/>
            <person name="Louis P."/>
            <person name="Goesmann A."/>
            <person name="Henrissat B."/>
            <person name="Duncan S.H."/>
            <person name="Flint H.J."/>
        </authorList>
    </citation>
    <scope>NUCLEOTIDE SEQUENCE</scope>
    <source>
        <strain evidence="2">CGMCC 1.11013</strain>
    </source>
</reference>
<reference evidence="3 4" key="2">
    <citation type="submission" date="2014-03" db="EMBL/GenBank/DDBJ databases">
        <title>Draft Genome Sequences of Four Burkholderia Strains.</title>
        <authorList>
            <person name="Liu X.Y."/>
            <person name="Li C.X."/>
            <person name="Xu J.H."/>
        </authorList>
    </citation>
    <scope>NUCLEOTIDE SEQUENCE [LARGE SCALE GENOMIC DNA]</scope>
    <source>
        <strain evidence="3 4">R27</strain>
    </source>
</reference>
<dbReference type="eggNOG" id="COG0596">
    <property type="taxonomic scope" value="Bacteria"/>
</dbReference>
<dbReference type="EMBL" id="JFHE01000046">
    <property type="protein sequence ID" value="KDR27031.1"/>
    <property type="molecule type" value="Genomic_DNA"/>
</dbReference>
<keyword evidence="3" id="KW-0378">Hydrolase</keyword>
<dbReference type="PRINTS" id="PR00111">
    <property type="entry name" value="ABHYDROLASE"/>
</dbReference>
<evidence type="ECO:0000313" key="5">
    <source>
        <dbReference type="Proteomes" id="UP000597138"/>
    </source>
</evidence>
<reference evidence="5" key="3">
    <citation type="journal article" date="2019" name="Int. J. Syst. Evol. Microbiol.">
        <title>The Global Catalogue of Microorganisms (GCM) 10K type strain sequencing project: providing services to taxonomists for standard genome sequencing and annotation.</title>
        <authorList>
            <consortium name="The Broad Institute Genomics Platform"/>
            <consortium name="The Broad Institute Genome Sequencing Center for Infectious Disease"/>
            <person name="Wu L."/>
            <person name="Ma J."/>
        </authorList>
    </citation>
    <scope>NUCLEOTIDE SEQUENCE [LARGE SCALE GENOMIC DNA]</scope>
    <source>
        <strain evidence="5">CGMCC 1.11013</strain>
    </source>
</reference>
<dbReference type="SUPFAM" id="SSF53474">
    <property type="entry name" value="alpha/beta-Hydrolases"/>
    <property type="match status" value="1"/>
</dbReference>
<evidence type="ECO:0000313" key="2">
    <source>
        <dbReference type="EMBL" id="GGD89652.1"/>
    </source>
</evidence>
<comment type="caution">
    <text evidence="3">The sequence shown here is derived from an EMBL/GenBank/DDBJ whole genome shotgun (WGS) entry which is preliminary data.</text>
</comment>
<dbReference type="InterPro" id="IPR050266">
    <property type="entry name" value="AB_hydrolase_sf"/>
</dbReference>
<dbReference type="OrthoDB" id="8543939at2"/>
<dbReference type="Pfam" id="PF12697">
    <property type="entry name" value="Abhydrolase_6"/>
    <property type="match status" value="1"/>
</dbReference>
<dbReference type="PANTHER" id="PTHR43798:SF5">
    <property type="entry name" value="MONOACYLGLYCEROL LIPASE ABHD6"/>
    <property type="match status" value="1"/>
</dbReference>
<dbReference type="Proteomes" id="UP000027439">
    <property type="component" value="Unassembled WGS sequence"/>
</dbReference>
<protein>
    <submittedName>
        <fullName evidence="3">Alpha/beta hydrolase</fullName>
    </submittedName>
</protein>
<evidence type="ECO:0000313" key="4">
    <source>
        <dbReference type="Proteomes" id="UP000027439"/>
    </source>
</evidence>
<evidence type="ECO:0000313" key="3">
    <source>
        <dbReference type="EMBL" id="KDR27031.1"/>
    </source>
</evidence>
<keyword evidence="5" id="KW-1185">Reference proteome</keyword>
<dbReference type="InterPro" id="IPR000073">
    <property type="entry name" value="AB_hydrolase_1"/>
</dbReference>
<dbReference type="InterPro" id="IPR029058">
    <property type="entry name" value="AB_hydrolase_fold"/>
</dbReference>
<dbReference type="STRING" id="1071679.BG57_23640"/>
<evidence type="ECO:0000259" key="1">
    <source>
        <dbReference type="Pfam" id="PF12697"/>
    </source>
</evidence>
<dbReference type="EMBL" id="BMEG01000010">
    <property type="protein sequence ID" value="GGD89652.1"/>
    <property type="molecule type" value="Genomic_DNA"/>
</dbReference>
<dbReference type="Gene3D" id="3.40.50.1820">
    <property type="entry name" value="alpha/beta hydrolase"/>
    <property type="match status" value="1"/>
</dbReference>
<dbReference type="AlphaFoldDB" id="A0A069NPQ9"/>
<organism evidence="3 4">
    <name type="scientific">Caballeronia grimmiae</name>
    <dbReference type="NCBI Taxonomy" id="1071679"/>
    <lineage>
        <taxon>Bacteria</taxon>
        <taxon>Pseudomonadati</taxon>
        <taxon>Pseudomonadota</taxon>
        <taxon>Betaproteobacteria</taxon>
        <taxon>Burkholderiales</taxon>
        <taxon>Burkholderiaceae</taxon>
        <taxon>Caballeronia</taxon>
    </lineage>
</organism>
<reference evidence="2" key="4">
    <citation type="submission" date="2024-05" db="EMBL/GenBank/DDBJ databases">
        <authorList>
            <person name="Sun Q."/>
            <person name="Zhou Y."/>
        </authorList>
    </citation>
    <scope>NUCLEOTIDE SEQUENCE</scope>
    <source>
        <strain evidence="2">CGMCC 1.11013</strain>
    </source>
</reference>
<dbReference type="Proteomes" id="UP000597138">
    <property type="component" value="Unassembled WGS sequence"/>
</dbReference>
<dbReference type="GO" id="GO:0047372">
    <property type="term" value="F:monoacylglycerol lipase activity"/>
    <property type="evidence" value="ECO:0007669"/>
    <property type="project" value="TreeGrafter"/>
</dbReference>
<proteinExistence type="predicted"/>
<sequence>MEPKLKQVDVIGRGGFHKLAYADWGPPKAERTVVCVHGVSRNGRDFDVLAASLAAQGMRVIVPDLPGRGRSEWLASPSHYTDRAYVRAMSTLIARLDVEQVDWVGTSLGGHIGMLVASERGTPVRRLVLNDFGARVSAAALRKIGSYLTRSWRFASVDEVEAHLRDVHAPFGKLSDAQWRHLAQHSAVEDDAGLLRFHFDPGIGLRFAIPILLDVILWHVWDKIVCPVLILRGEDSDLLARSTVDAMLKRGPGVSPGRVTAVEFPNCGHAPALMDDAQIGVIQNYLLTD</sequence>
<feature type="domain" description="AB hydrolase-1" evidence="1">
    <location>
        <begin position="33"/>
        <end position="275"/>
    </location>
</feature>
<gene>
    <name evidence="3" type="ORF">BG57_23640</name>
    <name evidence="2" type="ORF">GCM10010985_50360</name>
</gene>
<dbReference type="GO" id="GO:0016020">
    <property type="term" value="C:membrane"/>
    <property type="evidence" value="ECO:0007669"/>
    <property type="project" value="TreeGrafter"/>
</dbReference>